<organism evidence="12 13">
    <name type="scientific">Paracoccidioides lutzii (strain ATCC MYA-826 / Pb01)</name>
    <name type="common">Paracoccidioides brasiliensis</name>
    <dbReference type="NCBI Taxonomy" id="502779"/>
    <lineage>
        <taxon>Eukaryota</taxon>
        <taxon>Fungi</taxon>
        <taxon>Dikarya</taxon>
        <taxon>Ascomycota</taxon>
        <taxon>Pezizomycotina</taxon>
        <taxon>Eurotiomycetes</taxon>
        <taxon>Eurotiomycetidae</taxon>
        <taxon>Onygenales</taxon>
        <taxon>Ajellomycetaceae</taxon>
        <taxon>Paracoccidioides</taxon>
    </lineage>
</organism>
<dbReference type="GO" id="GO:0007091">
    <property type="term" value="P:metaphase/anaphase transition of mitotic cell cycle"/>
    <property type="evidence" value="ECO:0007669"/>
    <property type="project" value="TreeGrafter"/>
</dbReference>
<accession>C1H5G0</accession>
<dbReference type="InterPro" id="IPR001138">
    <property type="entry name" value="Zn2Cys6_DnaBD"/>
</dbReference>
<reference evidence="12 13" key="1">
    <citation type="journal article" date="2011" name="PLoS Genet.">
        <title>Comparative genomic analysis of human fungal pathogens causing paracoccidioidomycosis.</title>
        <authorList>
            <person name="Desjardins C.A."/>
            <person name="Champion M.D."/>
            <person name="Holder J.W."/>
            <person name="Muszewska A."/>
            <person name="Goldberg J."/>
            <person name="Bailao A.M."/>
            <person name="Brigido M.M."/>
            <person name="Ferreira M.E."/>
            <person name="Garcia A.M."/>
            <person name="Grynberg M."/>
            <person name="Gujja S."/>
            <person name="Heiman D.I."/>
            <person name="Henn M.R."/>
            <person name="Kodira C.D."/>
            <person name="Leon-Narvaez H."/>
            <person name="Longo L.V."/>
            <person name="Ma L.J."/>
            <person name="Malavazi I."/>
            <person name="Matsuo A.L."/>
            <person name="Morais F.V."/>
            <person name="Pereira M."/>
            <person name="Rodriguez-Brito S."/>
            <person name="Sakthikumar S."/>
            <person name="Salem-Izacc S.M."/>
            <person name="Sykes S.M."/>
            <person name="Teixeira M.M."/>
            <person name="Vallejo M.C."/>
            <person name="Walter M.E."/>
            <person name="Yandava C."/>
            <person name="Young S."/>
            <person name="Zeng Q."/>
            <person name="Zucker J."/>
            <person name="Felipe M.S."/>
            <person name="Goldman G.H."/>
            <person name="Haas B.J."/>
            <person name="McEwen J.G."/>
            <person name="Nino-Vega G."/>
            <person name="Puccia R."/>
            <person name="San-Blas G."/>
            <person name="Soares C.M."/>
            <person name="Birren B.W."/>
            <person name="Cuomo C.A."/>
        </authorList>
    </citation>
    <scope>NUCLEOTIDE SEQUENCE [LARGE SCALE GENOMIC DNA]</scope>
    <source>
        <strain evidence="13">ATCC MYA-826 / Pb01</strain>
    </source>
</reference>
<dbReference type="CDD" id="cd00067">
    <property type="entry name" value="GAL4"/>
    <property type="match status" value="1"/>
</dbReference>
<dbReference type="GO" id="GO:0005680">
    <property type="term" value="C:anaphase-promoting complex"/>
    <property type="evidence" value="ECO:0007669"/>
    <property type="project" value="InterPro"/>
</dbReference>
<dbReference type="Proteomes" id="UP000002059">
    <property type="component" value="Partially assembled WGS sequence"/>
</dbReference>
<dbReference type="VEuPathDB" id="FungiDB:PAAG_06001"/>
<dbReference type="OMA" id="YIGTMDS"/>
<dbReference type="Pfam" id="PF12859">
    <property type="entry name" value="ANAPC1"/>
    <property type="match status" value="1"/>
</dbReference>
<name>C1H5G0_PARBA</name>
<feature type="region of interest" description="Disordered" evidence="9">
    <location>
        <begin position="350"/>
        <end position="415"/>
    </location>
</feature>
<keyword evidence="13" id="KW-1185">Reference proteome</keyword>
<evidence type="ECO:0000256" key="1">
    <source>
        <dbReference type="ARBA" id="ARBA00010547"/>
    </source>
</evidence>
<feature type="domain" description="Anaphase-promoting complex subunit 1 N-terminal" evidence="11">
    <location>
        <begin position="29"/>
        <end position="822"/>
    </location>
</feature>
<evidence type="ECO:0000256" key="5">
    <source>
        <dbReference type="ARBA" id="ARBA00023015"/>
    </source>
</evidence>
<dbReference type="GO" id="GO:0070979">
    <property type="term" value="P:protein K11-linked ubiquitination"/>
    <property type="evidence" value="ECO:0007669"/>
    <property type="project" value="TreeGrafter"/>
</dbReference>
<keyword evidence="2" id="KW-0132">Cell division</keyword>
<dbReference type="STRING" id="502779.C1H5G0"/>
<proteinExistence type="inferred from homology"/>
<evidence type="ECO:0000256" key="8">
    <source>
        <dbReference type="ARBA" id="ARBA00023306"/>
    </source>
</evidence>
<evidence type="ECO:0000313" key="12">
    <source>
        <dbReference type="EMBL" id="EEH34954.2"/>
    </source>
</evidence>
<dbReference type="Pfam" id="PF11951">
    <property type="entry name" value="Fungal_trans_2"/>
    <property type="match status" value="1"/>
</dbReference>
<dbReference type="HOGENOM" id="CLU_000746_0_0_1"/>
<keyword evidence="4" id="KW-0498">Mitosis</keyword>
<dbReference type="GO" id="GO:0008270">
    <property type="term" value="F:zinc ion binding"/>
    <property type="evidence" value="ECO:0007669"/>
    <property type="project" value="InterPro"/>
</dbReference>
<keyword evidence="6" id="KW-0804">Transcription</keyword>
<evidence type="ECO:0000256" key="6">
    <source>
        <dbReference type="ARBA" id="ARBA00023163"/>
    </source>
</evidence>
<evidence type="ECO:0000256" key="2">
    <source>
        <dbReference type="ARBA" id="ARBA00022618"/>
    </source>
</evidence>
<dbReference type="InterPro" id="IPR021858">
    <property type="entry name" value="Fun_TF"/>
</dbReference>
<dbReference type="AlphaFoldDB" id="C1H5G0"/>
<keyword evidence="5" id="KW-0805">Transcription regulation</keyword>
<dbReference type="GO" id="GO:0060090">
    <property type="term" value="F:molecular adaptor activity"/>
    <property type="evidence" value="ECO:0007669"/>
    <property type="project" value="TreeGrafter"/>
</dbReference>
<dbReference type="FunFam" id="1.25.10.10:FF:000217">
    <property type="entry name" value="20S cyclosome subunit (APC1/BimE)"/>
    <property type="match status" value="1"/>
</dbReference>
<keyword evidence="3" id="KW-0677">Repeat</keyword>
<protein>
    <submittedName>
        <fullName evidence="12">Negative regulator of mitosis</fullName>
    </submittedName>
</protein>
<dbReference type="OrthoDB" id="26401at2759"/>
<dbReference type="PANTHER" id="PTHR12827:SF3">
    <property type="entry name" value="ANAPHASE-PROMOTING COMPLEX SUBUNIT 1"/>
    <property type="match status" value="1"/>
</dbReference>
<dbReference type="InterPro" id="IPR024990">
    <property type="entry name" value="Apc1"/>
</dbReference>
<comment type="similarity">
    <text evidence="1">Belongs to the APC1 family.</text>
</comment>
<evidence type="ECO:0000259" key="10">
    <source>
        <dbReference type="Pfam" id="PF00172"/>
    </source>
</evidence>
<dbReference type="RefSeq" id="XP_015699982.1">
    <property type="nucleotide sequence ID" value="XM_015845756.1"/>
</dbReference>
<feature type="domain" description="Zn(2)-C6 fungal-type" evidence="10">
    <location>
        <begin position="2083"/>
        <end position="2106"/>
    </location>
</feature>
<dbReference type="KEGG" id="pbl:PAAG_06001"/>
<sequence length="2611" mass="288916">MASVRSLGLHEPTGIPYLVAESKLPANPSEDQFVWKTCNVDNGTGNLVEEELIFTNDCVVWSRGGVVKRAFSFDIEKEEIVDALFATFSASLTKGQYRKGAGKSLAVDNASRSGPATVKTKLKGKKYHQERNNAISKPAEVISTLAAGDANVESTLPRALVVVLKSQAHIFFVNGDSHIVPLPFEVDAVWASARGLLFQRKIRGEHKKSVPAPPPNSFVSSQTVHQSSFTLSGGSDARPSLTLSPAQPLKWIPKLDDNALLPRVFCLVDPHSEMGLVVAANPSVASQDRGSNFDALDSEEEVLYVSARDEVTMSMSRADEEHPLLFVVTLNEKTGLYTIWTARYRDRDSALSQSKRRASTTSGAYSKRRSSHFDMTGVNTPGGRGPSGLRESFGGLGQGRSVSDMYRPNQKQNGDEEEDLAFKLGREFDDIGASMRASRRVSSLLARADLGSNNDRTTFSEFVTGNQNASSFYGARRGESFGGQSSRASFGFHARNSLPPGSTSVYSNGSSFLDAPVDKFLESLNNGGDFEGFDNMGLRETISGLPREMMLAKVDSFSSGLSTARSAPNFSKGQKFEVFTISSYQDASPDLPESTSIAICILNKNSKNLSVVSLLATETCAKLQPKSRLRKDKRKAGLDDRGFTVRATAIRHGSNVMDCCKIVDGDISRILILSSTIDGKGELTLQAPWSTLVKIELPPSMTIYGPHGVSITNSPNRPREGSLKRVLSDGSFNLLGLRHSTNRGKVDVIDTQGRKHKIQIQLEPHNPQVKQILSVCKFVLRQGDKVGDGILVGWWEVLKWLQSREEKENDTNLEWTAVVIVLFAMAVYFIEGNPSKPLSRKRRRRGDFLRSSSGSSIDLENWDSMLDQEAGSRGIASPWMMSSAWGWATEGDSRTPEENPWADLRPGLESGANSRKNSYILRCAALSREFLLSPQGEAAIGAEGYLPTAVSRDQDTRRTALGTILVGLHLLREEQKLSIVGAETSYSKTGLLVPVLAQIGGWLRWKSWDWTDNGYYGVEMASIDQWLFEESRMSNLDLPEEPFPPPSIFSFIEKSLNYEQANFLTIIDIVSSSASGAAGNCILEQAMRLTPRTLALNGFISEIKKQTTVTERVELLLRWGLTSSVIDTLPDGISASLHEAIVRCQPAPPNYWDSSLLALVDRDDLFMSMTEDGASSPMPISPCIQSHDAVRDVHSIGSQSLDGNSVSSFEVSAEADRQSITRLIFREDRRFYEAFRILNQMKPPQAEYFPAPGLSESEILEAQKDLVQLVVVRTLSVPAGRAMIGFSGRVPLLTEKLPIPAFSLQCIVKPSNVTISADKTAFSEDKVCWAFFHNGASTGLAISRAAKGIDTSWILYNKPMELTNRHAGFLLALGLNGHLKSLAKWVAFKYLTPKHTMTSIGLLLGLSASYIGTMDTLITRLLSVHVTRMLPPGAAELNLSPLTQTTGIMGIGLLYCNSQHRRMSEVMLSEMENTEQEEPSISQEILRDEGYRLAAGFALGFINLAKGNDLRGLRDMHIVERLLALAVGTKNVEVVHILDKATAGATIALAIIFMKSNDSAVAEKIDIPDTTAQFDYVRPDIFLLRTLAKHLIMWDSITASHRWIKSNLPPIYRQRYRLTTVRRLCSDDMPFFNILAGLCFAIGLRFAGSGASHARDLLVLYLDQFIRISRFTVHNYDEKLARNAVRNCQDIVALSTAAVMAGTGDIIVFRRLRSLHGYVSGDTPYGSHMAVHMAVGMLFLGGGTYTLGTSNLGIASLLCSLYPVFPTTVLDNKCHLQAFRHLWVLAAESRCLIPRDLDSRRPVTAPVSLTFKTGESRVTTAPCLLPNIDDVATVKLQSPDHWDLTLDFAGNDVLQDKFRLGDQSVYLRRRAAYNASSSSEFSSSLMALSDAQDISSSSMPSYSRPGNTVPNAVVPVLYSQGKSSIQVRFPARQLWEWIFNLRAFRMFDMGEKAMVIPSVPSQQPITIYARDQSKRAISSPSWLRPSVVDTRLALDRTVQQLVAAATGQGGGDDMIKDRLWQLRLLFAWMDSNDVSEGQESSDGETDGRKKLKGMWLKTDIIEDARWRVWGIQVGDNSKPSPSEKHVQCTEELPVCSRCERLNLQCMRGLKLLWREDAAQRGIHFGREGIWSKRSLKAESPTKTELGSEFQPVPIDQYVGRWLFLNTTYCDFGDGNRKEIDTSAVMQLAVSQSTNGLDHLSPHQPLHHPLAHYSPVERLLLDYFIRGIAPFCSLSPGFNPYLSLVASLALNYQQPHEPLRNILLAIAANQLQLIGDRRYEREAYMYKQKALNGLQSEINDKKPSAGAVATITDGCTPSWTTHLRGGLQLMALLPQPACELKRFFVMYFVAHDIMGRTGVEDPSTVEQVDHSWLEDDNLEEIDILMGCSRGLMTLISKISTCAMEKAKIVQTRKLTPSETSAFNARRNDIEVALRGLQQKLPSYVSAHDDLQYIAGTKRLTALLYLRERLGSPNGLSYFHPVERHYHCHNAHNAHNNRINAPPINNATGPRAVEMSPSAFKSRIVNLIISLIDRLPDSPTLLWPLFIVGNVALDDEEHRRFVLDRLMNIQKTRNLGSVRKARMVVECAYRARDVDYPRGKFWGNEGPGIISLA</sequence>
<evidence type="ECO:0000256" key="3">
    <source>
        <dbReference type="ARBA" id="ARBA00022737"/>
    </source>
</evidence>
<dbReference type="InterPro" id="IPR049255">
    <property type="entry name" value="Apc1_N"/>
</dbReference>
<dbReference type="InterPro" id="IPR011989">
    <property type="entry name" value="ARM-like"/>
</dbReference>
<keyword evidence="7" id="KW-0539">Nucleus</keyword>
<dbReference type="PANTHER" id="PTHR12827">
    <property type="entry name" value="MEIOTIC CHECKPOINT REGULATOR TSG24 FAMILY MEMBER"/>
    <property type="match status" value="1"/>
</dbReference>
<feature type="region of interest" description="Disordered" evidence="9">
    <location>
        <begin position="888"/>
        <end position="908"/>
    </location>
</feature>
<dbReference type="GO" id="GO:0031145">
    <property type="term" value="P:anaphase-promoting complex-dependent catabolic process"/>
    <property type="evidence" value="ECO:0007669"/>
    <property type="project" value="TreeGrafter"/>
</dbReference>
<dbReference type="GO" id="GO:0051301">
    <property type="term" value="P:cell division"/>
    <property type="evidence" value="ECO:0007669"/>
    <property type="project" value="UniProtKB-KW"/>
</dbReference>
<dbReference type="EMBL" id="KN294007">
    <property type="protein sequence ID" value="EEH34954.2"/>
    <property type="molecule type" value="Genomic_DNA"/>
</dbReference>
<dbReference type="Pfam" id="PF00172">
    <property type="entry name" value="Zn_clus"/>
    <property type="match status" value="1"/>
</dbReference>
<evidence type="ECO:0000256" key="4">
    <source>
        <dbReference type="ARBA" id="ARBA00022776"/>
    </source>
</evidence>
<evidence type="ECO:0000259" key="11">
    <source>
        <dbReference type="Pfam" id="PF12859"/>
    </source>
</evidence>
<dbReference type="FunFam" id="1.25.10.10:FF:000400">
    <property type="entry name" value="20S cyclosome subunit (APC1/BimE), putative"/>
    <property type="match status" value="1"/>
</dbReference>
<keyword evidence="8" id="KW-0131">Cell cycle</keyword>
<dbReference type="Gene3D" id="1.25.10.10">
    <property type="entry name" value="Leucine-rich Repeat Variant"/>
    <property type="match status" value="2"/>
</dbReference>
<gene>
    <name evidence="12" type="ORF">PAAG_06001</name>
</gene>
<evidence type="ECO:0000313" key="13">
    <source>
        <dbReference type="Proteomes" id="UP000002059"/>
    </source>
</evidence>
<evidence type="ECO:0000256" key="7">
    <source>
        <dbReference type="ARBA" id="ARBA00023242"/>
    </source>
</evidence>
<dbReference type="GO" id="GO:0000981">
    <property type="term" value="F:DNA-binding transcription factor activity, RNA polymerase II-specific"/>
    <property type="evidence" value="ECO:0007669"/>
    <property type="project" value="InterPro"/>
</dbReference>
<evidence type="ECO:0000256" key="9">
    <source>
        <dbReference type="SAM" id="MobiDB-lite"/>
    </source>
</evidence>
<dbReference type="GeneID" id="9095289"/>
<dbReference type="eggNOG" id="KOG1858">
    <property type="taxonomic scope" value="Eukaryota"/>
</dbReference>